<dbReference type="FunCoup" id="F2LW54">
    <property type="interactions" value="481"/>
</dbReference>
<dbReference type="InterPro" id="IPR006225">
    <property type="entry name" value="PsdUridine_synth_RluC/D"/>
</dbReference>
<dbReference type="InterPro" id="IPR006224">
    <property type="entry name" value="PsdUridine_synth_RluA-like_CS"/>
</dbReference>
<dbReference type="GO" id="GO:0003723">
    <property type="term" value="F:RNA binding"/>
    <property type="evidence" value="ECO:0007669"/>
    <property type="project" value="UniProtKB-KW"/>
</dbReference>
<dbReference type="STRING" id="760142.Hipma_1022"/>
<dbReference type="InterPro" id="IPR036986">
    <property type="entry name" value="S4_RNA-bd_sf"/>
</dbReference>
<evidence type="ECO:0000313" key="8">
    <source>
        <dbReference type="EMBL" id="AEA33988.1"/>
    </source>
</evidence>
<dbReference type="PANTHER" id="PTHR21600">
    <property type="entry name" value="MITOCHONDRIAL RNA PSEUDOURIDINE SYNTHASE"/>
    <property type="match status" value="1"/>
</dbReference>
<keyword evidence="9" id="KW-1185">Reference proteome</keyword>
<dbReference type="Pfam" id="PF00849">
    <property type="entry name" value="PseudoU_synth_2"/>
    <property type="match status" value="1"/>
</dbReference>
<evidence type="ECO:0000256" key="3">
    <source>
        <dbReference type="ARBA" id="ARBA00023235"/>
    </source>
</evidence>
<reference evidence="8 9" key="1">
    <citation type="journal article" date="2011" name="Stand. Genomic Sci.">
        <title>Complete genome sequence of the thermophilic sulfur-reducer Hippea maritima type strain (MH(2)).</title>
        <authorList>
            <person name="Huntemann M."/>
            <person name="Lu M."/>
            <person name="Nolan M."/>
            <person name="Lapidus A."/>
            <person name="Lucas S."/>
            <person name="Hammon N."/>
            <person name="Deshpande S."/>
            <person name="Cheng J.F."/>
            <person name="Tapia R."/>
            <person name="Han C."/>
            <person name="Goodwin L."/>
            <person name="Pitluck S."/>
            <person name="Liolios K."/>
            <person name="Pagani I."/>
            <person name="Ivanova N."/>
            <person name="Ovchinikova G."/>
            <person name="Pati A."/>
            <person name="Chen A."/>
            <person name="Palaniappan K."/>
            <person name="Land M."/>
            <person name="Hauser L."/>
            <person name="Jeffries C.D."/>
            <person name="Detter J.C."/>
            <person name="Brambilla E.M."/>
            <person name="Rohde M."/>
            <person name="Spring S."/>
            <person name="Goker M."/>
            <person name="Woyke T."/>
            <person name="Bristow J."/>
            <person name="Eisen J.A."/>
            <person name="Markowitz V."/>
            <person name="Hugenholtz P."/>
            <person name="Kyrpides N.C."/>
            <person name="Klenk H.P."/>
            <person name="Mavromatis K."/>
        </authorList>
    </citation>
    <scope>NUCLEOTIDE SEQUENCE [LARGE SCALE GENOMIC DNA]</scope>
    <source>
        <strain evidence="9">ATCC 700847 / DSM 10411 / MH2</strain>
    </source>
</reference>
<comment type="function">
    <text evidence="6">Responsible for synthesis of pseudouridine from uracil.</text>
</comment>
<dbReference type="EC" id="5.4.99.-" evidence="6"/>
<dbReference type="InterPro" id="IPR050188">
    <property type="entry name" value="RluA_PseudoU_synthase"/>
</dbReference>
<keyword evidence="5" id="KW-0694">RNA-binding</keyword>
<dbReference type="eggNOG" id="COG0564">
    <property type="taxonomic scope" value="Bacteria"/>
</dbReference>
<keyword evidence="3 6" id="KW-0413">Isomerase</keyword>
<evidence type="ECO:0000259" key="7">
    <source>
        <dbReference type="Pfam" id="PF00849"/>
    </source>
</evidence>
<evidence type="ECO:0000256" key="2">
    <source>
        <dbReference type="ARBA" id="ARBA00010876"/>
    </source>
</evidence>
<evidence type="ECO:0000256" key="4">
    <source>
        <dbReference type="PIRSR" id="PIRSR606225-1"/>
    </source>
</evidence>
<dbReference type="EMBL" id="CP002606">
    <property type="protein sequence ID" value="AEA33988.1"/>
    <property type="molecule type" value="Genomic_DNA"/>
</dbReference>
<dbReference type="InParanoid" id="F2LW54"/>
<dbReference type="GO" id="GO:0140098">
    <property type="term" value="F:catalytic activity, acting on RNA"/>
    <property type="evidence" value="ECO:0007669"/>
    <property type="project" value="UniProtKB-ARBA"/>
</dbReference>
<dbReference type="KEGG" id="hmr:Hipma_1022"/>
<dbReference type="NCBIfam" id="TIGR00005">
    <property type="entry name" value="rluA_subfam"/>
    <property type="match status" value="1"/>
</dbReference>
<accession>F2LW54</accession>
<sequence length="301" mass="34129">MKMQSSEIVIERIDEVYVDKRVDKVVSEILEIPRNQVQNYIKDGFIKVCSRFISKSYKLKYGDCLSIIIPPPKNNKIEPNDAPIKILFEDEDVVVVEKPAGIVVHPGAACEDVSVVSALKYRGVRLSSIGAPLRGGVVHRIDKDTSGVIVLAKNDRAHFFLAKQFFEHSIERRYIGVVGCHLKQNSGEIDKPIGRHPKNRKLFAVVENGKEAITFYKLLKRLENYDVVMFKLQTGRTHQIRVHMKYLGCPLVGDATYGGVLKEIKRQALHAFVLGFRHPWSGKFLKFYSKLPEDMRVLIGG</sequence>
<dbReference type="Gene3D" id="3.30.2350.10">
    <property type="entry name" value="Pseudouridine synthase"/>
    <property type="match status" value="1"/>
</dbReference>
<evidence type="ECO:0000256" key="5">
    <source>
        <dbReference type="PROSITE-ProRule" id="PRU00182"/>
    </source>
</evidence>
<dbReference type="HOGENOM" id="CLU_016902_4_4_7"/>
<dbReference type="GO" id="GO:0000455">
    <property type="term" value="P:enzyme-directed rRNA pseudouridine synthesis"/>
    <property type="evidence" value="ECO:0007669"/>
    <property type="project" value="TreeGrafter"/>
</dbReference>
<dbReference type="CDD" id="cd02869">
    <property type="entry name" value="PseudoU_synth_RluA_like"/>
    <property type="match status" value="1"/>
</dbReference>
<protein>
    <recommendedName>
        <fullName evidence="6">Pseudouridine synthase</fullName>
        <ecNumber evidence="6">5.4.99.-</ecNumber>
    </recommendedName>
</protein>
<comment type="similarity">
    <text evidence="2 6">Belongs to the pseudouridine synthase RluA family.</text>
</comment>
<dbReference type="InterPro" id="IPR006145">
    <property type="entry name" value="PsdUridine_synth_RsuA/RluA"/>
</dbReference>
<feature type="active site" evidence="4">
    <location>
        <position position="142"/>
    </location>
</feature>
<dbReference type="Gene3D" id="3.10.290.10">
    <property type="entry name" value="RNA-binding S4 domain"/>
    <property type="match status" value="1"/>
</dbReference>
<dbReference type="SUPFAM" id="SSF55174">
    <property type="entry name" value="Alpha-L RNA-binding motif"/>
    <property type="match status" value="1"/>
</dbReference>
<dbReference type="PROSITE" id="PS01129">
    <property type="entry name" value="PSI_RLU"/>
    <property type="match status" value="1"/>
</dbReference>
<gene>
    <name evidence="8" type="ordered locus">Hipma_1022</name>
</gene>
<dbReference type="PROSITE" id="PS50889">
    <property type="entry name" value="S4"/>
    <property type="match status" value="1"/>
</dbReference>
<feature type="domain" description="Pseudouridine synthase RsuA/RluA-like" evidence="7">
    <location>
        <begin position="92"/>
        <end position="245"/>
    </location>
</feature>
<evidence type="ECO:0000256" key="1">
    <source>
        <dbReference type="ARBA" id="ARBA00000073"/>
    </source>
</evidence>
<dbReference type="InterPro" id="IPR020103">
    <property type="entry name" value="PsdUridine_synth_cat_dom_sf"/>
</dbReference>
<organism evidence="8 9">
    <name type="scientific">Hippea maritima (strain ATCC 700847 / DSM 10411 / MH2)</name>
    <dbReference type="NCBI Taxonomy" id="760142"/>
    <lineage>
        <taxon>Bacteria</taxon>
        <taxon>Pseudomonadati</taxon>
        <taxon>Campylobacterota</taxon>
        <taxon>Desulfurellia</taxon>
        <taxon>Desulfurellales</taxon>
        <taxon>Hippeaceae</taxon>
        <taxon>Hippea</taxon>
    </lineage>
</organism>
<dbReference type="PANTHER" id="PTHR21600:SF44">
    <property type="entry name" value="RIBOSOMAL LARGE SUBUNIT PSEUDOURIDINE SYNTHASE D"/>
    <property type="match status" value="1"/>
</dbReference>
<evidence type="ECO:0000313" key="9">
    <source>
        <dbReference type="Proteomes" id="UP000008139"/>
    </source>
</evidence>
<dbReference type="GO" id="GO:0009982">
    <property type="term" value="F:pseudouridine synthase activity"/>
    <property type="evidence" value="ECO:0007669"/>
    <property type="project" value="InterPro"/>
</dbReference>
<dbReference type="SUPFAM" id="SSF55120">
    <property type="entry name" value="Pseudouridine synthase"/>
    <property type="match status" value="1"/>
</dbReference>
<evidence type="ECO:0000256" key="6">
    <source>
        <dbReference type="RuleBase" id="RU362028"/>
    </source>
</evidence>
<comment type="catalytic activity">
    <reaction evidence="1 6">
        <text>a uridine in RNA = a pseudouridine in RNA</text>
        <dbReference type="Rhea" id="RHEA:48348"/>
        <dbReference type="Rhea" id="RHEA-COMP:12068"/>
        <dbReference type="Rhea" id="RHEA-COMP:12069"/>
        <dbReference type="ChEBI" id="CHEBI:65314"/>
        <dbReference type="ChEBI" id="CHEBI:65315"/>
    </reaction>
</comment>
<reference evidence="9" key="2">
    <citation type="submission" date="2011-03" db="EMBL/GenBank/DDBJ databases">
        <title>The complete genome of Hippea maritima DSM 10411.</title>
        <authorList>
            <consortium name="US DOE Joint Genome Institute (JGI-PGF)"/>
            <person name="Lucas S."/>
            <person name="Copeland A."/>
            <person name="Lapidus A."/>
            <person name="Bruce D."/>
            <person name="Goodwin L."/>
            <person name="Pitluck S."/>
            <person name="Peters L."/>
            <person name="Kyrpides N."/>
            <person name="Mavromatis K."/>
            <person name="Pagani I."/>
            <person name="Ivanova N."/>
            <person name="Mikhailova N."/>
            <person name="Lu M."/>
            <person name="Detter J.C."/>
            <person name="Tapia R."/>
            <person name="Han C."/>
            <person name="Land M."/>
            <person name="Hauser L."/>
            <person name="Markowitz V."/>
            <person name="Cheng J.-F."/>
            <person name="Hugenholtz P."/>
            <person name="Woyke T."/>
            <person name="Wu D."/>
            <person name="Spring S."/>
            <person name="Schroeder M."/>
            <person name="Brambilla E."/>
            <person name="Klenk H.-P."/>
            <person name="Eisen J.A."/>
        </authorList>
    </citation>
    <scope>NUCLEOTIDE SEQUENCE [LARGE SCALE GENOMIC DNA]</scope>
    <source>
        <strain evidence="9">ATCC 700847 / DSM 10411 / MH2</strain>
    </source>
</reference>
<proteinExistence type="inferred from homology"/>
<dbReference type="AlphaFoldDB" id="F2LW54"/>
<name>F2LW54_HIPMA</name>
<dbReference type="Proteomes" id="UP000008139">
    <property type="component" value="Chromosome"/>
</dbReference>